<evidence type="ECO:0000313" key="7">
    <source>
        <dbReference type="EMBL" id="KZK75281.1"/>
    </source>
</evidence>
<dbReference type="Gene3D" id="3.40.1170.60">
    <property type="match status" value="1"/>
</dbReference>
<evidence type="ECO:0000256" key="3">
    <source>
        <dbReference type="ARBA" id="ARBA00023199"/>
    </source>
</evidence>
<dbReference type="Gene3D" id="3.30.1490.100">
    <property type="entry name" value="DNA polymerase, Y-family, little finger domain"/>
    <property type="match status" value="1"/>
</dbReference>
<organism evidence="7 8">
    <name type="scientific">Pelodictyon luteolum</name>
    <dbReference type="NCBI Taxonomy" id="1100"/>
    <lineage>
        <taxon>Bacteria</taxon>
        <taxon>Pseudomonadati</taxon>
        <taxon>Chlorobiota</taxon>
        <taxon>Chlorobiia</taxon>
        <taxon>Chlorobiales</taxon>
        <taxon>Chlorobiaceae</taxon>
        <taxon>Chlorobium/Pelodictyon group</taxon>
        <taxon>Pelodictyon</taxon>
    </lineage>
</organism>
<proteinExistence type="inferred from homology"/>
<dbReference type="InterPro" id="IPR001126">
    <property type="entry name" value="UmuC"/>
</dbReference>
<evidence type="ECO:0000259" key="6">
    <source>
        <dbReference type="PROSITE" id="PS50173"/>
    </source>
</evidence>
<dbReference type="Proteomes" id="UP000076481">
    <property type="component" value="Unassembled WGS sequence"/>
</dbReference>
<dbReference type="PANTHER" id="PTHR11076:SF34">
    <property type="entry name" value="PROTEIN UMUC"/>
    <property type="match status" value="1"/>
</dbReference>
<dbReference type="InterPro" id="IPR036775">
    <property type="entry name" value="DNA_pol_Y-fam_lit_finger_sf"/>
</dbReference>
<comment type="similarity">
    <text evidence="1">Belongs to the DNA polymerase type-Y family.</text>
</comment>
<dbReference type="GO" id="GO:0009432">
    <property type="term" value="P:SOS response"/>
    <property type="evidence" value="ECO:0007669"/>
    <property type="project" value="UniProtKB-KW"/>
</dbReference>
<evidence type="ECO:0000313" key="8">
    <source>
        <dbReference type="Proteomes" id="UP000076481"/>
    </source>
</evidence>
<dbReference type="InterPro" id="IPR050116">
    <property type="entry name" value="DNA_polymerase-Y"/>
</dbReference>
<dbReference type="SUPFAM" id="SSF56672">
    <property type="entry name" value="DNA/RNA polymerases"/>
    <property type="match status" value="1"/>
</dbReference>
<dbReference type="CDD" id="cd01700">
    <property type="entry name" value="PolY_Pol_V_umuC"/>
    <property type="match status" value="1"/>
</dbReference>
<keyword evidence="5" id="KW-0742">SOS response</keyword>
<dbReference type="GO" id="GO:0005829">
    <property type="term" value="C:cytosol"/>
    <property type="evidence" value="ECO:0007669"/>
    <property type="project" value="TreeGrafter"/>
</dbReference>
<dbReference type="SUPFAM" id="SSF100879">
    <property type="entry name" value="Lesion bypass DNA polymerase (Y-family), little finger domain"/>
    <property type="match status" value="1"/>
</dbReference>
<feature type="domain" description="UmuC" evidence="6">
    <location>
        <begin position="2"/>
        <end position="186"/>
    </location>
</feature>
<dbReference type="PROSITE" id="PS50173">
    <property type="entry name" value="UMUC"/>
    <property type="match status" value="1"/>
</dbReference>
<name>A0A165MID8_PELLU</name>
<sequence>MFALADCNNFYVSCERVFNPMLCGRPVVVLSNNDGCVIARSEESKALGIAMGTPLFRCRDVIGRHGVAVFSSNYPLYGDMSSRVMNTLGAMAPEQERYSIDEAFFDLSGFRRFGLREHAALMRRTVLKHTGIPVSIGIAHTKTLAKLAAKAAKKDPSCGGVLMLEGADRVRRALASTPLEDVWGIGRQWSLKLALQGIQTAADFAGMPPALVRRLLGVTGAKVQAELQGHRCLPLELVRPMKQTICTSRSFGRNVFSVEELQEAVASFASRAASKLRREGSTASLLTVFISTSPFAASALRREASRTVSLPRAADDAMTLVTAASRVLEAIYQGGHPYRKAGVLLGAIAPKNPPGESFLLFGDEGEGRAEALQQVMEQVNLRYGNGSIRLAAEDSRAWEPLCRHISPRYTTSWEEILRVPSAPQAPPAPAHR</sequence>
<dbReference type="InterPro" id="IPR017961">
    <property type="entry name" value="DNA_pol_Y-fam_little_finger"/>
</dbReference>
<evidence type="ECO:0000256" key="1">
    <source>
        <dbReference type="ARBA" id="ARBA00010945"/>
    </source>
</evidence>
<dbReference type="InterPro" id="IPR025188">
    <property type="entry name" value="DUF4113"/>
</dbReference>
<dbReference type="Pfam" id="PF13438">
    <property type="entry name" value="DUF4113"/>
    <property type="match status" value="1"/>
</dbReference>
<dbReference type="EMBL" id="LVWG01000003">
    <property type="protein sequence ID" value="KZK75281.1"/>
    <property type="molecule type" value="Genomic_DNA"/>
</dbReference>
<dbReference type="GO" id="GO:0006281">
    <property type="term" value="P:DNA repair"/>
    <property type="evidence" value="ECO:0007669"/>
    <property type="project" value="UniProtKB-KW"/>
</dbReference>
<dbReference type="Gene3D" id="3.30.70.270">
    <property type="match status" value="1"/>
</dbReference>
<dbReference type="GO" id="GO:0042276">
    <property type="term" value="P:error-prone translesion synthesis"/>
    <property type="evidence" value="ECO:0007669"/>
    <property type="project" value="TreeGrafter"/>
</dbReference>
<dbReference type="InterPro" id="IPR043128">
    <property type="entry name" value="Rev_trsase/Diguanyl_cyclase"/>
</dbReference>
<gene>
    <name evidence="7" type="ORF">A3K90_05770</name>
</gene>
<reference evidence="7 8" key="1">
    <citation type="submission" date="2016-03" db="EMBL/GenBank/DDBJ databases">
        <title>Speciation and ecological success in dimly lit waters: horizontal gene transfer in a green sulfur bacteria bloom unveiled by metagenomic assembly.</title>
        <authorList>
            <person name="Llorens-Mares T."/>
            <person name="Liu Z."/>
            <person name="Allen L.Z."/>
            <person name="Rusch D.B."/>
            <person name="Craig M.T."/>
            <person name="Dupont C.L."/>
            <person name="Bryant D.A."/>
            <person name="Casamayor E.O."/>
        </authorList>
    </citation>
    <scope>NUCLEOTIDE SEQUENCE [LARGE SCALE GENOMIC DNA]</scope>
    <source>
        <strain evidence="7">CIII</strain>
    </source>
</reference>
<protein>
    <submittedName>
        <fullName evidence="7">DNA polymerase V subunit UmuC</fullName>
    </submittedName>
</protein>
<dbReference type="Pfam" id="PF11799">
    <property type="entry name" value="IMS_C"/>
    <property type="match status" value="1"/>
</dbReference>
<keyword evidence="4" id="KW-0234">DNA repair</keyword>
<dbReference type="Pfam" id="PF00817">
    <property type="entry name" value="IMS"/>
    <property type="match status" value="1"/>
</dbReference>
<dbReference type="PANTHER" id="PTHR11076">
    <property type="entry name" value="DNA REPAIR POLYMERASE UMUC / TRANSFERASE FAMILY MEMBER"/>
    <property type="match status" value="1"/>
</dbReference>
<evidence type="ECO:0000256" key="4">
    <source>
        <dbReference type="ARBA" id="ARBA00023204"/>
    </source>
</evidence>
<dbReference type="AlphaFoldDB" id="A0A165MID8"/>
<comment type="caution">
    <text evidence="7">The sequence shown here is derived from an EMBL/GenBank/DDBJ whole genome shotgun (WGS) entry which is preliminary data.</text>
</comment>
<evidence type="ECO:0000256" key="5">
    <source>
        <dbReference type="ARBA" id="ARBA00023236"/>
    </source>
</evidence>
<keyword evidence="3" id="KW-0741">SOS mutagenesis</keyword>
<dbReference type="GO" id="GO:0003887">
    <property type="term" value="F:DNA-directed DNA polymerase activity"/>
    <property type="evidence" value="ECO:0007669"/>
    <property type="project" value="TreeGrafter"/>
</dbReference>
<accession>A0A165MID8</accession>
<evidence type="ECO:0000256" key="2">
    <source>
        <dbReference type="ARBA" id="ARBA00022763"/>
    </source>
</evidence>
<dbReference type="GO" id="GO:0003684">
    <property type="term" value="F:damaged DNA binding"/>
    <property type="evidence" value="ECO:0007669"/>
    <property type="project" value="InterPro"/>
</dbReference>
<dbReference type="InterPro" id="IPR043502">
    <property type="entry name" value="DNA/RNA_pol_sf"/>
</dbReference>
<dbReference type="Gene3D" id="1.10.150.20">
    <property type="entry name" value="5' to 3' exonuclease, C-terminal subdomain"/>
    <property type="match status" value="1"/>
</dbReference>
<keyword evidence="2" id="KW-0227">DNA damage</keyword>